<dbReference type="InterPro" id="IPR016181">
    <property type="entry name" value="Acyl_CoA_acyltransferase"/>
</dbReference>
<comment type="caution">
    <text evidence="5">The sequence shown here is derived from an EMBL/GenBank/DDBJ whole genome shotgun (WGS) entry which is preliminary data.</text>
</comment>
<dbReference type="InterPro" id="IPR051531">
    <property type="entry name" value="N-acetyltransferase"/>
</dbReference>
<evidence type="ECO:0000259" key="4">
    <source>
        <dbReference type="PROSITE" id="PS51186"/>
    </source>
</evidence>
<keyword evidence="1" id="KW-0808">Transferase</keyword>
<evidence type="ECO:0000256" key="1">
    <source>
        <dbReference type="ARBA" id="ARBA00022679"/>
    </source>
</evidence>
<dbReference type="SUPFAM" id="SSF55729">
    <property type="entry name" value="Acyl-CoA N-acyltransferases (Nat)"/>
    <property type="match status" value="1"/>
</dbReference>
<keyword evidence="6" id="KW-1185">Reference proteome</keyword>
<dbReference type="RefSeq" id="WP_282721282.1">
    <property type="nucleotide sequence ID" value="NZ_JASCQO010000035.1"/>
</dbReference>
<dbReference type="PANTHER" id="PTHR43792">
    <property type="entry name" value="GNAT FAMILY, PUTATIVE (AFU_ORTHOLOGUE AFUA_3G00765)-RELATED-RELATED"/>
    <property type="match status" value="1"/>
</dbReference>
<keyword evidence="2" id="KW-0012">Acyltransferase</keyword>
<name>A0ABT6VIG5_9GAMM</name>
<comment type="similarity">
    <text evidence="3">Belongs to the acetyltransferase family. RimJ subfamily.</text>
</comment>
<feature type="domain" description="N-acetyltransferase" evidence="4">
    <location>
        <begin position="11"/>
        <end position="165"/>
    </location>
</feature>
<evidence type="ECO:0000313" key="6">
    <source>
        <dbReference type="Proteomes" id="UP001244242"/>
    </source>
</evidence>
<evidence type="ECO:0000256" key="3">
    <source>
        <dbReference type="ARBA" id="ARBA00038502"/>
    </source>
</evidence>
<evidence type="ECO:0000313" key="5">
    <source>
        <dbReference type="EMBL" id="MDI5933781.1"/>
    </source>
</evidence>
<accession>A0ABT6VIG5</accession>
<evidence type="ECO:0000256" key="2">
    <source>
        <dbReference type="ARBA" id="ARBA00023315"/>
    </source>
</evidence>
<dbReference type="Gene3D" id="3.40.630.30">
    <property type="match status" value="1"/>
</dbReference>
<sequence length="188" mass="20916">MDQPVLESARLRLRPFELCDAARIRELAGDERIADVTAHIPHPYPDGAAERWIATHRNSWERGTGMIYAMMLTDGPLIGVVSITDISNSTGELGYWVGVPYWGHGYCTEAVRALASFSAEFETLARLQARHLTRNPASGRVLLKAGFNHCGRAVTACGYRQKNEPVEIYERRVHNHALQPTAPKRHGG</sequence>
<dbReference type="Proteomes" id="UP001244242">
    <property type="component" value="Unassembled WGS sequence"/>
</dbReference>
<organism evidence="5 6">
    <name type="scientific">Halomonas kalidii</name>
    <dbReference type="NCBI Taxonomy" id="3043293"/>
    <lineage>
        <taxon>Bacteria</taxon>
        <taxon>Pseudomonadati</taxon>
        <taxon>Pseudomonadota</taxon>
        <taxon>Gammaproteobacteria</taxon>
        <taxon>Oceanospirillales</taxon>
        <taxon>Halomonadaceae</taxon>
        <taxon>Halomonas</taxon>
    </lineage>
</organism>
<dbReference type="EMBL" id="JASCQO010000035">
    <property type="protein sequence ID" value="MDI5933781.1"/>
    <property type="molecule type" value="Genomic_DNA"/>
</dbReference>
<reference evidence="5 6" key="1">
    <citation type="submission" date="2023-04" db="EMBL/GenBank/DDBJ databases">
        <title>Halomonas strains isolated from rhizosphere soil.</title>
        <authorList>
            <person name="Xu L."/>
            <person name="Sun J.-Q."/>
        </authorList>
    </citation>
    <scope>NUCLEOTIDE SEQUENCE [LARGE SCALE GENOMIC DNA]</scope>
    <source>
        <strain evidence="5 6">LN1S58</strain>
    </source>
</reference>
<protein>
    <submittedName>
        <fullName evidence="5">GNAT family N-acetyltransferase</fullName>
    </submittedName>
</protein>
<gene>
    <name evidence="5" type="ORF">QLQ84_08235</name>
</gene>
<dbReference type="Pfam" id="PF13302">
    <property type="entry name" value="Acetyltransf_3"/>
    <property type="match status" value="1"/>
</dbReference>
<dbReference type="PANTHER" id="PTHR43792:SF8">
    <property type="entry name" value="[RIBOSOMAL PROTEIN US5]-ALANINE N-ACETYLTRANSFERASE"/>
    <property type="match status" value="1"/>
</dbReference>
<dbReference type="PROSITE" id="PS51186">
    <property type="entry name" value="GNAT"/>
    <property type="match status" value="1"/>
</dbReference>
<dbReference type="InterPro" id="IPR000182">
    <property type="entry name" value="GNAT_dom"/>
</dbReference>
<proteinExistence type="inferred from homology"/>